<accession>A0A0F9JA41</accession>
<proteinExistence type="predicted"/>
<reference evidence="1" key="1">
    <citation type="journal article" date="2015" name="Nature">
        <title>Complex archaea that bridge the gap between prokaryotes and eukaryotes.</title>
        <authorList>
            <person name="Spang A."/>
            <person name="Saw J.H."/>
            <person name="Jorgensen S.L."/>
            <person name="Zaremba-Niedzwiedzka K."/>
            <person name="Martijn J."/>
            <person name="Lind A.E."/>
            <person name="van Eijk R."/>
            <person name="Schleper C."/>
            <person name="Guy L."/>
            <person name="Ettema T.J."/>
        </authorList>
    </citation>
    <scope>NUCLEOTIDE SEQUENCE</scope>
</reference>
<protein>
    <submittedName>
        <fullName evidence="1">Uncharacterized protein</fullName>
    </submittedName>
</protein>
<comment type="caution">
    <text evidence="1">The sequence shown here is derived from an EMBL/GenBank/DDBJ whole genome shotgun (WGS) entry which is preliminary data.</text>
</comment>
<dbReference type="AlphaFoldDB" id="A0A0F9JA41"/>
<sequence>MARKLSDLEVHNVKLLICEGHSQIDVARALDISQGSVSRICLGDSHRDVPWPNPAVGEKLMRPRGRRSEQDQVQAQLTTGVPVLPLPEPTQVVQATESEAIEQARQQAANREEWKKEIRRRAAIVEKEMDEEYLKDITTVGEHENVDVKIMPTAWEVKFIPWEEVLEIAGGNSIVKAITEDGDYEIERRAVGIVFHSLKEEEWDAEQTPRMVAAVAEQLEEAKG</sequence>
<organism evidence="1">
    <name type="scientific">marine sediment metagenome</name>
    <dbReference type="NCBI Taxonomy" id="412755"/>
    <lineage>
        <taxon>unclassified sequences</taxon>
        <taxon>metagenomes</taxon>
        <taxon>ecological metagenomes</taxon>
    </lineage>
</organism>
<name>A0A0F9JA41_9ZZZZ</name>
<evidence type="ECO:0000313" key="1">
    <source>
        <dbReference type="EMBL" id="KKL95957.1"/>
    </source>
</evidence>
<gene>
    <name evidence="1" type="ORF">LCGC14_1849420</name>
</gene>
<dbReference type="EMBL" id="LAZR01018555">
    <property type="protein sequence ID" value="KKL95957.1"/>
    <property type="molecule type" value="Genomic_DNA"/>
</dbReference>